<dbReference type="EMBL" id="JALGCL010000001">
    <property type="protein sequence ID" value="MCJ0824387.1"/>
    <property type="molecule type" value="Genomic_DNA"/>
</dbReference>
<accession>A0ABT0A091</accession>
<evidence type="ECO:0000313" key="2">
    <source>
        <dbReference type="EMBL" id="MCJ0824387.1"/>
    </source>
</evidence>
<dbReference type="Proteomes" id="UP001165423">
    <property type="component" value="Unassembled WGS sequence"/>
</dbReference>
<feature type="signal peptide" evidence="1">
    <location>
        <begin position="1"/>
        <end position="23"/>
    </location>
</feature>
<comment type="caution">
    <text evidence="2">The sequence shown here is derived from an EMBL/GenBank/DDBJ whole genome shotgun (WGS) entry which is preliminary data.</text>
</comment>
<sequence>MSRLMVTLLSCTACLLALAPAHARTMEVRIARVTTAVATLDDVRVRLDWPARAGHGELTLSAGRVDAPDLGYRYRDLRWRCPLQRDGNGGWRCDGVLAAGARGAPLRLSVDLGAASTDAVLSRGRSTLALHRLAAAPDDTGIDLTRVPLAWAQALLARAWPAGQIKAGTLDGKLRVHAPTAAPLQVAGTLAIAGAGFDTPDASVAGQGLDGRFAIDWRKTPQLATVSIDGSLHGGEILAGNAYVALPDTPVGVRLAGRQAGDAGWQLPTIAWRDGNVLQADGSAAFASDASLRALDLQLHSRDVAPLRDRYLSGWLGLAGLGELDMRGAFDAQLRVADGRLQSASADLHDIDLVDAKGRFRFEGLDGTPRFSAKAPVAGELRWRGGELYGLDFAAATLPLDSRDGELRLRDSVTVPAFGGSLRFDDLVLRPPAAGAGMRMQFGLALDQLDIGKLAQSLGWPAFQGELSGRIPTARYADERLEFDGGLTVQLFGGQVQVSKLSLERPFGVAPSLTADLALDDLDLMALTGVFDFGSISGKLDGRISGLRLVDWGATAFDAELHTDRAAARAANVRQRISQRAVQNISSVGDSSFVSSLQGQLIGLFDDFGYRRIGISCRLANEVCQMGGLDPADNPGSETGGFTIVEGASLPRLTVVGFNRQVDWPTLLERLAAAGKGDVKPVVQ</sequence>
<organism evidence="2 3">
    <name type="scientific">Cognatiluteimonas sedimenti</name>
    <dbReference type="NCBI Taxonomy" id="2927791"/>
    <lineage>
        <taxon>Bacteria</taxon>
        <taxon>Pseudomonadati</taxon>
        <taxon>Pseudomonadota</taxon>
        <taxon>Gammaproteobacteria</taxon>
        <taxon>Lysobacterales</taxon>
        <taxon>Lysobacteraceae</taxon>
        <taxon>Cognatiluteimonas</taxon>
    </lineage>
</organism>
<keyword evidence="1" id="KW-0732">Signal</keyword>
<gene>
    <name evidence="2" type="ORF">MQC88_00165</name>
</gene>
<keyword evidence="3" id="KW-1185">Reference proteome</keyword>
<feature type="chain" id="PRO_5045680321" evidence="1">
    <location>
        <begin position="24"/>
        <end position="684"/>
    </location>
</feature>
<proteinExistence type="predicted"/>
<name>A0ABT0A091_9GAMM</name>
<protein>
    <submittedName>
        <fullName evidence="2">AsmA-like C-terminal region-containing protein</fullName>
    </submittedName>
</protein>
<evidence type="ECO:0000256" key="1">
    <source>
        <dbReference type="SAM" id="SignalP"/>
    </source>
</evidence>
<dbReference type="RefSeq" id="WP_243318090.1">
    <property type="nucleotide sequence ID" value="NZ_JALGCL010000001.1"/>
</dbReference>
<evidence type="ECO:0000313" key="3">
    <source>
        <dbReference type="Proteomes" id="UP001165423"/>
    </source>
</evidence>
<reference evidence="2 3" key="1">
    <citation type="submission" date="2022-03" db="EMBL/GenBank/DDBJ databases">
        <title>Luteimonas soily sp. nov., a novel bacterium isolated from the soil.</title>
        <authorList>
            <person name="Zhang X."/>
        </authorList>
    </citation>
    <scope>NUCLEOTIDE SEQUENCE [LARGE SCALE GENOMIC DNA]</scope>
    <source>
        <strain evidence="2 3">50</strain>
    </source>
</reference>